<evidence type="ECO:0000313" key="8">
    <source>
        <dbReference type="Proteomes" id="UP000555728"/>
    </source>
</evidence>
<evidence type="ECO:0000256" key="4">
    <source>
        <dbReference type="ARBA" id="ARBA00022801"/>
    </source>
</evidence>
<dbReference type="InterPro" id="IPR050226">
    <property type="entry name" value="NagZ_Beta-hexosaminidase"/>
</dbReference>
<dbReference type="EC" id="3.2.1.52" evidence="3"/>
<keyword evidence="5 7" id="KW-0326">Glycosidase</keyword>
<dbReference type="RefSeq" id="WP_184436434.1">
    <property type="nucleotide sequence ID" value="NZ_JACIGI010000026.1"/>
</dbReference>
<evidence type="ECO:0000259" key="6">
    <source>
        <dbReference type="Pfam" id="PF00933"/>
    </source>
</evidence>
<comment type="caution">
    <text evidence="7">The sequence shown here is derived from an EMBL/GenBank/DDBJ whole genome shotgun (WGS) entry which is preliminary data.</text>
</comment>
<dbReference type="PANTHER" id="PTHR30480">
    <property type="entry name" value="BETA-HEXOSAMINIDASE-RELATED"/>
    <property type="match status" value="1"/>
</dbReference>
<dbReference type="GO" id="GO:0005975">
    <property type="term" value="P:carbohydrate metabolic process"/>
    <property type="evidence" value="ECO:0007669"/>
    <property type="project" value="InterPro"/>
</dbReference>
<evidence type="ECO:0000256" key="2">
    <source>
        <dbReference type="ARBA" id="ARBA00005336"/>
    </source>
</evidence>
<feature type="domain" description="Glycoside hydrolase family 3 N-terminal" evidence="6">
    <location>
        <begin position="20"/>
        <end position="298"/>
    </location>
</feature>
<dbReference type="SUPFAM" id="SSF51445">
    <property type="entry name" value="(Trans)glycosidases"/>
    <property type="match status" value="1"/>
</dbReference>
<dbReference type="InterPro" id="IPR036962">
    <property type="entry name" value="Glyco_hydro_3_N_sf"/>
</dbReference>
<keyword evidence="8" id="KW-1185">Reference proteome</keyword>
<dbReference type="NCBIfam" id="NF003740">
    <property type="entry name" value="PRK05337.1"/>
    <property type="match status" value="1"/>
</dbReference>
<evidence type="ECO:0000256" key="3">
    <source>
        <dbReference type="ARBA" id="ARBA00012663"/>
    </source>
</evidence>
<dbReference type="EMBL" id="JACIGI010000026">
    <property type="protein sequence ID" value="MBB4287056.1"/>
    <property type="molecule type" value="Genomic_DNA"/>
</dbReference>
<dbReference type="PANTHER" id="PTHR30480:SF13">
    <property type="entry name" value="BETA-HEXOSAMINIDASE"/>
    <property type="match status" value="1"/>
</dbReference>
<evidence type="ECO:0000256" key="1">
    <source>
        <dbReference type="ARBA" id="ARBA00001231"/>
    </source>
</evidence>
<accession>A0A7W6WL51</accession>
<reference evidence="7 8" key="1">
    <citation type="submission" date="2020-08" db="EMBL/GenBank/DDBJ databases">
        <title>Genome sequencing of Purple Non-Sulfur Bacteria from various extreme environments.</title>
        <authorList>
            <person name="Mayer M."/>
        </authorList>
    </citation>
    <scope>NUCLEOTIDE SEQUENCE [LARGE SCALE GENOMIC DNA]</scope>
    <source>
        <strain evidence="7 8">JA135</strain>
    </source>
</reference>
<dbReference type="GO" id="GO:0004563">
    <property type="term" value="F:beta-N-acetylhexosaminidase activity"/>
    <property type="evidence" value="ECO:0007669"/>
    <property type="project" value="UniProtKB-EC"/>
</dbReference>
<dbReference type="Pfam" id="PF00933">
    <property type="entry name" value="Glyco_hydro_3"/>
    <property type="match status" value="1"/>
</dbReference>
<sequence>MSASEAPLAAILGCSGPRLTRDERALFADARPLGFILFRRNIKSPAQVADLVAEMRAVAGRPDACVLIDQEGGRVRRLGPPHWRAAPPQGVFVPVYDRDPAAGREAVWLNARLIAHELAALGIDVDCMPLLDVADPEGHDIIGDRAYGSDPAVVADLGRVCADALLAGGVLPVIKHLPGHGRARADSHVRLPVVDTGRDRLDAVDFAPFRALADAALGMTAHVVYSAIDPTVPATLSSVVVRDIIRTHMGFDGLLLTDDLSMKALNGAYAERARRALDAGCDVVLHCNGKLSEMRAVVAGCRPLDAAGQARLARARAALHPPAPFDPDAARARLKDLIEA</sequence>
<comment type="catalytic activity">
    <reaction evidence="1">
        <text>Hydrolysis of terminal non-reducing N-acetyl-D-hexosamine residues in N-acetyl-beta-D-hexosaminides.</text>
        <dbReference type="EC" id="3.2.1.52"/>
    </reaction>
</comment>
<keyword evidence="4 7" id="KW-0378">Hydrolase</keyword>
<proteinExistence type="inferred from homology"/>
<dbReference type="Gene3D" id="3.20.20.300">
    <property type="entry name" value="Glycoside hydrolase, family 3, N-terminal domain"/>
    <property type="match status" value="1"/>
</dbReference>
<dbReference type="InterPro" id="IPR001764">
    <property type="entry name" value="Glyco_hydro_3_N"/>
</dbReference>
<dbReference type="GO" id="GO:0009254">
    <property type="term" value="P:peptidoglycan turnover"/>
    <property type="evidence" value="ECO:0007669"/>
    <property type="project" value="TreeGrafter"/>
</dbReference>
<comment type="similarity">
    <text evidence="2">Belongs to the glycosyl hydrolase 3 family.</text>
</comment>
<gene>
    <name evidence="7" type="ORF">GGD88_002800</name>
</gene>
<dbReference type="InterPro" id="IPR017853">
    <property type="entry name" value="GH"/>
</dbReference>
<dbReference type="Proteomes" id="UP000555728">
    <property type="component" value="Unassembled WGS sequence"/>
</dbReference>
<dbReference type="AlphaFoldDB" id="A0A7W6WL51"/>
<evidence type="ECO:0000313" key="7">
    <source>
        <dbReference type="EMBL" id="MBB4287056.1"/>
    </source>
</evidence>
<name>A0A7W6WL51_9PROT</name>
<organism evidence="7 8">
    <name type="scientific">Roseospira goensis</name>
    <dbReference type="NCBI Taxonomy" id="391922"/>
    <lineage>
        <taxon>Bacteria</taxon>
        <taxon>Pseudomonadati</taxon>
        <taxon>Pseudomonadota</taxon>
        <taxon>Alphaproteobacteria</taxon>
        <taxon>Rhodospirillales</taxon>
        <taxon>Rhodospirillaceae</taxon>
        <taxon>Roseospira</taxon>
    </lineage>
</organism>
<protein>
    <recommendedName>
        <fullName evidence="3">beta-N-acetylhexosaminidase</fullName>
        <ecNumber evidence="3">3.2.1.52</ecNumber>
    </recommendedName>
</protein>
<evidence type="ECO:0000256" key="5">
    <source>
        <dbReference type="ARBA" id="ARBA00023295"/>
    </source>
</evidence>